<reference evidence="6 7" key="1">
    <citation type="journal article" date="2021" name="Nat. Commun.">
        <title>Genetic determinants of endophytism in the Arabidopsis root mycobiome.</title>
        <authorList>
            <person name="Mesny F."/>
            <person name="Miyauchi S."/>
            <person name="Thiergart T."/>
            <person name="Pickel B."/>
            <person name="Atanasova L."/>
            <person name="Karlsson M."/>
            <person name="Huettel B."/>
            <person name="Barry K.W."/>
            <person name="Haridas S."/>
            <person name="Chen C."/>
            <person name="Bauer D."/>
            <person name="Andreopoulos W."/>
            <person name="Pangilinan J."/>
            <person name="LaButti K."/>
            <person name="Riley R."/>
            <person name="Lipzen A."/>
            <person name="Clum A."/>
            <person name="Drula E."/>
            <person name="Henrissat B."/>
            <person name="Kohler A."/>
            <person name="Grigoriev I.V."/>
            <person name="Martin F.M."/>
            <person name="Hacquard S."/>
        </authorList>
    </citation>
    <scope>NUCLEOTIDE SEQUENCE [LARGE SCALE GENOMIC DNA]</scope>
    <source>
        <strain evidence="6 7">MPI-CAGE-CH-0241</strain>
    </source>
</reference>
<proteinExistence type="inferred from homology"/>
<dbReference type="EMBL" id="JAGPYM010000003">
    <property type="protein sequence ID" value="KAH6896761.1"/>
    <property type="molecule type" value="Genomic_DNA"/>
</dbReference>
<dbReference type="Gene3D" id="3.50.50.60">
    <property type="entry name" value="FAD/NAD(P)-binding domain"/>
    <property type="match status" value="3"/>
</dbReference>
<dbReference type="Proteomes" id="UP000777438">
    <property type="component" value="Unassembled WGS sequence"/>
</dbReference>
<dbReference type="GO" id="GO:0050660">
    <property type="term" value="F:flavin adenine dinucleotide binding"/>
    <property type="evidence" value="ECO:0007669"/>
    <property type="project" value="InterPro"/>
</dbReference>
<keyword evidence="6" id="KW-0503">Monooxygenase</keyword>
<dbReference type="GO" id="GO:0004499">
    <property type="term" value="F:N,N-dimethylaniline monooxygenase activity"/>
    <property type="evidence" value="ECO:0007669"/>
    <property type="project" value="InterPro"/>
</dbReference>
<dbReference type="InterPro" id="IPR002204">
    <property type="entry name" value="3-OH-isobutyrate_DH-rel_CS"/>
</dbReference>
<dbReference type="InterPro" id="IPR000960">
    <property type="entry name" value="Flavin_mOase"/>
</dbReference>
<accession>A0A9P8WDZ1</accession>
<dbReference type="AlphaFoldDB" id="A0A9P8WDZ1"/>
<keyword evidence="3" id="KW-0274">FAD</keyword>
<organism evidence="6 7">
    <name type="scientific">Thelonectria olida</name>
    <dbReference type="NCBI Taxonomy" id="1576542"/>
    <lineage>
        <taxon>Eukaryota</taxon>
        <taxon>Fungi</taxon>
        <taxon>Dikarya</taxon>
        <taxon>Ascomycota</taxon>
        <taxon>Pezizomycotina</taxon>
        <taxon>Sordariomycetes</taxon>
        <taxon>Hypocreomycetidae</taxon>
        <taxon>Hypocreales</taxon>
        <taxon>Nectriaceae</taxon>
        <taxon>Thelonectria</taxon>
    </lineage>
</organism>
<evidence type="ECO:0000256" key="2">
    <source>
        <dbReference type="ARBA" id="ARBA00022630"/>
    </source>
</evidence>
<evidence type="ECO:0000256" key="1">
    <source>
        <dbReference type="ARBA" id="ARBA00009183"/>
    </source>
</evidence>
<dbReference type="InterPro" id="IPR020946">
    <property type="entry name" value="Flavin_mOase-like"/>
</dbReference>
<dbReference type="SUPFAM" id="SSF51905">
    <property type="entry name" value="FAD/NAD(P)-binding domain"/>
    <property type="match status" value="2"/>
</dbReference>
<dbReference type="InterPro" id="IPR036188">
    <property type="entry name" value="FAD/NAD-bd_sf"/>
</dbReference>
<comment type="similarity">
    <text evidence="1">Belongs to the FMO family.</text>
</comment>
<protein>
    <submittedName>
        <fullName evidence="6">Flavin monooxygenase-like protein</fullName>
    </submittedName>
</protein>
<dbReference type="OrthoDB" id="66881at2759"/>
<evidence type="ECO:0000256" key="5">
    <source>
        <dbReference type="ARBA" id="ARBA00023002"/>
    </source>
</evidence>
<dbReference type="GO" id="GO:0050661">
    <property type="term" value="F:NADP binding"/>
    <property type="evidence" value="ECO:0007669"/>
    <property type="project" value="InterPro"/>
</dbReference>
<evidence type="ECO:0000256" key="4">
    <source>
        <dbReference type="ARBA" id="ARBA00022857"/>
    </source>
</evidence>
<sequence length="526" mass="58659">MAPPDETVAVIGLGAMGIVAVKNLLEEGFNVTGFERSRYVGGLWHFTEDQETLSVLKTTVVNVSIDQGCYTDFPFEKGTPSFCLAGQVNEYLERYVDHFELRRHMRLETAVKHVAREDDSNNWRLDFESRPSEYFDKVVIATGPHHEPLMPEIEGDHLFAGRIIHSRAFKGPDDFAGSTVVILGLGNTGNDVAEELVGKASSVYVAHNHGAIVLPRDMDKVTGSKGLSYRFSLLVGFLERWYPSCAELLFNRKAKSIMDLAFGKTDPSWRLDPAPSIKVVNPVISDTLVDRLRAGDIQSVPGIRKIIGPNQVELLDGQRIDADAIICCTGYKYGFDLVDPRVNPAAEKSSAWLAAAGSKGRSLPRLYQNVFSLKHPESLAFLGCAWFVTSAFSLADIASMCIAQVWAGHSNLPPQAEMERWMDGQEERISGLARRGTVIPASVPAREWLIWADKTAGMGVEDHLGWGWQGWMFWLKERALWRMLMDGPQTAAVWRLFDGKRKSWSRARTEIEYANGGVHEDQDKQD</sequence>
<comment type="caution">
    <text evidence="6">The sequence shown here is derived from an EMBL/GenBank/DDBJ whole genome shotgun (WGS) entry which is preliminary data.</text>
</comment>
<dbReference type="PANTHER" id="PTHR23023">
    <property type="entry name" value="DIMETHYLANILINE MONOOXYGENASE"/>
    <property type="match status" value="1"/>
</dbReference>
<keyword evidence="2" id="KW-0285">Flavoprotein</keyword>
<keyword evidence="7" id="KW-1185">Reference proteome</keyword>
<gene>
    <name evidence="6" type="ORF">B0T10DRAFT_475036</name>
</gene>
<keyword evidence="4" id="KW-0521">NADP</keyword>
<dbReference type="PROSITE" id="PS00895">
    <property type="entry name" value="3_HYDROXYISOBUT_DH"/>
    <property type="match status" value="1"/>
</dbReference>
<name>A0A9P8WDZ1_9HYPO</name>
<dbReference type="InterPro" id="IPR050346">
    <property type="entry name" value="FMO-like"/>
</dbReference>
<dbReference type="PRINTS" id="PR00370">
    <property type="entry name" value="FMOXYGENASE"/>
</dbReference>
<dbReference type="PIRSF" id="PIRSF000332">
    <property type="entry name" value="FMO"/>
    <property type="match status" value="1"/>
</dbReference>
<keyword evidence="5" id="KW-0560">Oxidoreductase</keyword>
<dbReference type="Pfam" id="PF00743">
    <property type="entry name" value="FMO-like"/>
    <property type="match status" value="1"/>
</dbReference>
<evidence type="ECO:0000313" key="7">
    <source>
        <dbReference type="Proteomes" id="UP000777438"/>
    </source>
</evidence>
<evidence type="ECO:0000256" key="3">
    <source>
        <dbReference type="ARBA" id="ARBA00022827"/>
    </source>
</evidence>
<evidence type="ECO:0000313" key="6">
    <source>
        <dbReference type="EMBL" id="KAH6896761.1"/>
    </source>
</evidence>